<feature type="repeat" description="TPR" evidence="3">
    <location>
        <begin position="708"/>
        <end position="741"/>
    </location>
</feature>
<keyword evidence="2 3" id="KW-0802">TPR repeat</keyword>
<evidence type="ECO:0000256" key="3">
    <source>
        <dbReference type="PROSITE-ProRule" id="PRU00339"/>
    </source>
</evidence>
<dbReference type="OrthoDB" id="421075at2759"/>
<dbReference type="Proteomes" id="UP000602905">
    <property type="component" value="Unassembled WGS sequence"/>
</dbReference>
<protein>
    <submittedName>
        <fullName evidence="4">Tetratricopeptide repeat</fullName>
    </submittedName>
</protein>
<evidence type="ECO:0000256" key="1">
    <source>
        <dbReference type="ARBA" id="ARBA00022737"/>
    </source>
</evidence>
<dbReference type="PANTHER" id="PTHR15704:SF7">
    <property type="entry name" value="SUPERKILLER COMPLEX PROTEIN 3"/>
    <property type="match status" value="1"/>
</dbReference>
<name>A0A8H7HSV9_9AGAM</name>
<dbReference type="InterPro" id="IPR019734">
    <property type="entry name" value="TPR_rpt"/>
</dbReference>
<dbReference type="InterPro" id="IPR040962">
    <property type="entry name" value="TPR_22"/>
</dbReference>
<dbReference type="InterPro" id="IPR011990">
    <property type="entry name" value="TPR-like_helical_dom_sf"/>
</dbReference>
<feature type="repeat" description="TPR" evidence="3">
    <location>
        <begin position="39"/>
        <end position="72"/>
    </location>
</feature>
<feature type="non-terminal residue" evidence="4">
    <location>
        <position position="1"/>
    </location>
</feature>
<feature type="repeat" description="TPR" evidence="3">
    <location>
        <begin position="1000"/>
        <end position="1033"/>
    </location>
</feature>
<dbReference type="GO" id="GO:0055087">
    <property type="term" value="C:Ski complex"/>
    <property type="evidence" value="ECO:0007669"/>
    <property type="project" value="InterPro"/>
</dbReference>
<evidence type="ECO:0000256" key="2">
    <source>
        <dbReference type="ARBA" id="ARBA00022803"/>
    </source>
</evidence>
<evidence type="ECO:0000313" key="4">
    <source>
        <dbReference type="EMBL" id="KAF8705865.1"/>
    </source>
</evidence>
<dbReference type="PANTHER" id="PTHR15704">
    <property type="entry name" value="SUPERKILLER 3 PROTEIN-RELATED"/>
    <property type="match status" value="1"/>
</dbReference>
<accession>A0A8H7HSV9</accession>
<dbReference type="GO" id="GO:0006401">
    <property type="term" value="P:RNA catabolic process"/>
    <property type="evidence" value="ECO:0007669"/>
    <property type="project" value="InterPro"/>
</dbReference>
<dbReference type="Pfam" id="PF13432">
    <property type="entry name" value="TPR_16"/>
    <property type="match status" value="4"/>
</dbReference>
<dbReference type="SMART" id="SM00028">
    <property type="entry name" value="TPR"/>
    <property type="match status" value="11"/>
</dbReference>
<comment type="caution">
    <text evidence="4">The sequence shown here is derived from an EMBL/GenBank/DDBJ whole genome shotgun (WGS) entry which is preliminary data.</text>
</comment>
<dbReference type="SUPFAM" id="SSF48452">
    <property type="entry name" value="TPR-like"/>
    <property type="match status" value="4"/>
</dbReference>
<keyword evidence="1" id="KW-0677">Repeat</keyword>
<feature type="repeat" description="TPR" evidence="3">
    <location>
        <begin position="674"/>
        <end position="707"/>
    </location>
</feature>
<feature type="repeat" description="TPR" evidence="3">
    <location>
        <begin position="1156"/>
        <end position="1189"/>
    </location>
</feature>
<gene>
    <name evidence="4" type="ORF">RHS03_04890</name>
</gene>
<sequence length="1573" mass="174341">MSSVIKAKLKASREAINNKDWKTAQRTAEDVLSYDAANYNGNVFLGLASFELNEIDKSEQAYRKAIDIQPDQLLAWRGIEKIQEKTGRWDDLDETLEKEIEIASNSGDATKVAEFLQKLIEVRREHGSALEVTNALSLLLPESRLYDVLSTIPPLEPTAPTKTTIYDIQAAMGNSLPVLEEIVAVVERSEEEAYTKEVERRRTRINAGTQQEVQNEVGRDIWGASKLPALYEDILNHPNTSDQLRRDTESKLLRHRQRYLYALPTNSEYASEKNAAYKVVEDMASGAVLLGLPDELAWSCYMENLDVYDIEGYDFGVFRRFSKLFRGKPLATLLTAYLNYLNIPLDDDESETAVSETVVAQEQDSSYDPVETILTNLAKLPKSIIAHRIVGDVYTADGDHKNAIRIAEAGINLVKRAENNTGKKLPLVRKAFDVILATGLVHLYPPKHHARASRILEEVLARNPGHVGALMARAYIYQYAKNWGDAIKHFQRVMKETDGDDTVGWVGVRAREEVAWCMAMDGQLETSLSELREVSSALALGDAPPDDRARVEWRLGKCLWDIGGERRDESYKRFIGALKFNPSYASAFTSLGIYYNEHANPPDALRASKCFQKAFELDASQGEAARRLAEAFAEEREWDLVEVVARRTIEGEGGLTGGLDKPSTEVARHQPTFAWAWKAIGLVEMNRHNYAPAIQSFQVALRANEGDYQSWLRLGEAYAQSGRHIAALKALEKAQAIAPSNEWIAAYIVGTVQRDMGLHLEAVDTFNKILADHPGLEDPMIIIGLGKAYLELGCLEAQTGYSIRAEISWCSSLDYAFQLISEPIMQVARRVGWRLAYDALTELGKKRVFLNVPAVQGALAPLAESLVARTKDFERHLGDAFLVSEIVDSLLGVPSGGTSLKMAAAVSAYLVTLSTDNEDSLANSWAGLAIATFNARPFENAIEQRKKLESVAIVAVKHALRRDPSNDQLWSLYGSLSFADDPKISQHAFIKAIEIDGKEADHWARLGLLYLNNDDVELAQHVFVRSQILDPDASLAWVGKSLLAVRNQKHAEAQTLLEHAIGLASYSPRADKEYGIKCFVHTANTSTVETLFPAFFALQRYCQHFSDDSSGLHLLALVAERLGLISLATDLLTQAIPILETLYEATEDAHIAEHYGIAKVNLGRLQLAEGDYSAALDAFNTALALLPESTEDDTIKTCRAHAQASSGIAHYMLDDFEAAVGMFEAAVASAPVSTHVRENVTISLCQALWEVGSEDAKEAAKSQLLEMVEQDPSNLECIVMLVAIGTLNNEPDLVDAALSEILGMPTEKRQALDPGHQVDRILVQHHIAQGNLDQALKVVRNAVVLKSATTSSTRALLEFLVQTGDDKAVEVAISALKNISERNELSPLLRIAGVASAKVGKLEPGVQKGLEKAVVLAPWDERNYLALTYRYIRIIMERESAFVIKLSSITRKILGQRVRLVARVVKTEPTSSIIWLEDEGHYRPADVSVILSSDKAHLGLFQQLKCHVMITGYVEQIEEGEEVPSYPNSVPDLVVRAFLIQSVPNIDIRAWRESVQAREELLEYAQQLGYSNR</sequence>
<dbReference type="Gene3D" id="1.25.40.10">
    <property type="entry name" value="Tetratricopeptide repeat domain"/>
    <property type="match status" value="4"/>
</dbReference>
<evidence type="ECO:0000313" key="5">
    <source>
        <dbReference type="Proteomes" id="UP000602905"/>
    </source>
</evidence>
<dbReference type="EMBL" id="JACYCD010000052">
    <property type="protein sequence ID" value="KAF8705865.1"/>
    <property type="molecule type" value="Genomic_DNA"/>
</dbReference>
<dbReference type="InterPro" id="IPR039226">
    <property type="entry name" value="Ski3/TTC37"/>
</dbReference>
<organism evidence="4 5">
    <name type="scientific">Rhizoctonia solani</name>
    <dbReference type="NCBI Taxonomy" id="456999"/>
    <lineage>
        <taxon>Eukaryota</taxon>
        <taxon>Fungi</taxon>
        <taxon>Dikarya</taxon>
        <taxon>Basidiomycota</taxon>
        <taxon>Agaricomycotina</taxon>
        <taxon>Agaricomycetes</taxon>
        <taxon>Cantharellales</taxon>
        <taxon>Ceratobasidiaceae</taxon>
        <taxon>Rhizoctonia</taxon>
    </lineage>
</organism>
<dbReference type="PROSITE" id="PS50005">
    <property type="entry name" value="TPR"/>
    <property type="match status" value="5"/>
</dbReference>
<dbReference type="Pfam" id="PF18833">
    <property type="entry name" value="TPR_22"/>
    <property type="match status" value="1"/>
</dbReference>
<reference evidence="4" key="1">
    <citation type="submission" date="2020-09" db="EMBL/GenBank/DDBJ databases">
        <title>Comparative genome analyses of four rice-infecting Rhizoctonia solani isolates reveal extensive enrichment of homogalacturonan modification genes.</title>
        <authorList>
            <person name="Lee D.-Y."/>
            <person name="Jeon J."/>
            <person name="Kim K.-T."/>
            <person name="Cheong K."/>
            <person name="Song H."/>
            <person name="Choi G."/>
            <person name="Ko J."/>
            <person name="Opiyo S.O."/>
            <person name="Zuo S."/>
            <person name="Madhav S."/>
            <person name="Lee Y.-H."/>
            <person name="Wang G.-L."/>
        </authorList>
    </citation>
    <scope>NUCLEOTIDE SEQUENCE</scope>
    <source>
        <strain evidence="4">AG1-IA WGL</strain>
    </source>
</reference>
<proteinExistence type="predicted"/>